<dbReference type="Proteomes" id="UP000308600">
    <property type="component" value="Unassembled WGS sequence"/>
</dbReference>
<protein>
    <submittedName>
        <fullName evidence="1">Uncharacterized protein</fullName>
    </submittedName>
</protein>
<evidence type="ECO:0000313" key="1">
    <source>
        <dbReference type="EMBL" id="TFK62797.1"/>
    </source>
</evidence>
<keyword evidence="2" id="KW-1185">Reference proteome</keyword>
<reference evidence="1 2" key="1">
    <citation type="journal article" date="2019" name="Nat. Ecol. Evol.">
        <title>Megaphylogeny resolves global patterns of mushroom evolution.</title>
        <authorList>
            <person name="Varga T."/>
            <person name="Krizsan K."/>
            <person name="Foldi C."/>
            <person name="Dima B."/>
            <person name="Sanchez-Garcia M."/>
            <person name="Sanchez-Ramirez S."/>
            <person name="Szollosi G.J."/>
            <person name="Szarkandi J.G."/>
            <person name="Papp V."/>
            <person name="Albert L."/>
            <person name="Andreopoulos W."/>
            <person name="Angelini C."/>
            <person name="Antonin V."/>
            <person name="Barry K.W."/>
            <person name="Bougher N.L."/>
            <person name="Buchanan P."/>
            <person name="Buyck B."/>
            <person name="Bense V."/>
            <person name="Catcheside P."/>
            <person name="Chovatia M."/>
            <person name="Cooper J."/>
            <person name="Damon W."/>
            <person name="Desjardin D."/>
            <person name="Finy P."/>
            <person name="Geml J."/>
            <person name="Haridas S."/>
            <person name="Hughes K."/>
            <person name="Justo A."/>
            <person name="Karasinski D."/>
            <person name="Kautmanova I."/>
            <person name="Kiss B."/>
            <person name="Kocsube S."/>
            <person name="Kotiranta H."/>
            <person name="LaButti K.M."/>
            <person name="Lechner B.E."/>
            <person name="Liimatainen K."/>
            <person name="Lipzen A."/>
            <person name="Lukacs Z."/>
            <person name="Mihaltcheva S."/>
            <person name="Morgado L.N."/>
            <person name="Niskanen T."/>
            <person name="Noordeloos M.E."/>
            <person name="Ohm R.A."/>
            <person name="Ortiz-Santana B."/>
            <person name="Ovrebo C."/>
            <person name="Racz N."/>
            <person name="Riley R."/>
            <person name="Savchenko A."/>
            <person name="Shiryaev A."/>
            <person name="Soop K."/>
            <person name="Spirin V."/>
            <person name="Szebenyi C."/>
            <person name="Tomsovsky M."/>
            <person name="Tulloss R.E."/>
            <person name="Uehling J."/>
            <person name="Grigoriev I.V."/>
            <person name="Vagvolgyi C."/>
            <person name="Papp T."/>
            <person name="Martin F.M."/>
            <person name="Miettinen O."/>
            <person name="Hibbett D.S."/>
            <person name="Nagy L.G."/>
        </authorList>
    </citation>
    <scope>NUCLEOTIDE SEQUENCE [LARGE SCALE GENOMIC DNA]</scope>
    <source>
        <strain evidence="1 2">NL-1719</strain>
    </source>
</reference>
<accession>A0ACD3AD71</accession>
<proteinExistence type="predicted"/>
<name>A0ACD3AD71_9AGAR</name>
<sequence length="121" mass="13520">MSQHSSKWRVFNVQRQGNKEHATQVSAGVLMVLTASCKVFSFGSGEKGQLGNGRTSERITTGSKAAYDIKPYPTVDIEGYVHSTPHSTFQCFSILLRPRPKFSPSLPLLCDLFLSAFYFLW</sequence>
<organism evidence="1 2">
    <name type="scientific">Pluteus cervinus</name>
    <dbReference type="NCBI Taxonomy" id="181527"/>
    <lineage>
        <taxon>Eukaryota</taxon>
        <taxon>Fungi</taxon>
        <taxon>Dikarya</taxon>
        <taxon>Basidiomycota</taxon>
        <taxon>Agaricomycotina</taxon>
        <taxon>Agaricomycetes</taxon>
        <taxon>Agaricomycetidae</taxon>
        <taxon>Agaricales</taxon>
        <taxon>Pluteineae</taxon>
        <taxon>Pluteaceae</taxon>
        <taxon>Pluteus</taxon>
    </lineage>
</organism>
<gene>
    <name evidence="1" type="ORF">BDN72DRAFT_848324</name>
</gene>
<dbReference type="EMBL" id="ML208560">
    <property type="protein sequence ID" value="TFK62797.1"/>
    <property type="molecule type" value="Genomic_DNA"/>
</dbReference>
<evidence type="ECO:0000313" key="2">
    <source>
        <dbReference type="Proteomes" id="UP000308600"/>
    </source>
</evidence>